<dbReference type="AlphaFoldDB" id="A0A4Y7LFT8"/>
<keyword evidence="2" id="KW-1185">Reference proteome</keyword>
<name>A0A4Y7LFT8_PAPSO</name>
<gene>
    <name evidence="1" type="ORF">C5167_046347</name>
</gene>
<dbReference type="Gramene" id="RZC83562">
    <property type="protein sequence ID" value="RZC83562"/>
    <property type="gene ID" value="C5167_046347"/>
</dbReference>
<dbReference type="Proteomes" id="UP000316621">
    <property type="component" value="Chromosome 11"/>
</dbReference>
<dbReference type="EMBL" id="CM010725">
    <property type="protein sequence ID" value="RZC83562.1"/>
    <property type="molecule type" value="Genomic_DNA"/>
</dbReference>
<proteinExistence type="predicted"/>
<evidence type="ECO:0000313" key="2">
    <source>
        <dbReference type="Proteomes" id="UP000316621"/>
    </source>
</evidence>
<reference evidence="1 2" key="1">
    <citation type="journal article" date="2018" name="Science">
        <title>The opium poppy genome and morphinan production.</title>
        <authorList>
            <person name="Guo L."/>
            <person name="Winzer T."/>
            <person name="Yang X."/>
            <person name="Li Y."/>
            <person name="Ning Z."/>
            <person name="He Z."/>
            <person name="Teodor R."/>
            <person name="Lu Y."/>
            <person name="Bowser T.A."/>
            <person name="Graham I.A."/>
            <person name="Ye K."/>
        </authorList>
    </citation>
    <scope>NUCLEOTIDE SEQUENCE [LARGE SCALE GENOMIC DNA]</scope>
    <source>
        <strain evidence="2">cv. HN1</strain>
        <tissue evidence="1">Leaves</tissue>
    </source>
</reference>
<sequence>MVIVAGGRCCGWNFDGAEGCSAKMELVCCGFARAGIGSHLLVVHEFWKELASSSGEVVDQLIGSRQ</sequence>
<protein>
    <submittedName>
        <fullName evidence="1">Uncharacterized protein</fullName>
    </submittedName>
</protein>
<organism evidence="1 2">
    <name type="scientific">Papaver somniferum</name>
    <name type="common">Opium poppy</name>
    <dbReference type="NCBI Taxonomy" id="3469"/>
    <lineage>
        <taxon>Eukaryota</taxon>
        <taxon>Viridiplantae</taxon>
        <taxon>Streptophyta</taxon>
        <taxon>Embryophyta</taxon>
        <taxon>Tracheophyta</taxon>
        <taxon>Spermatophyta</taxon>
        <taxon>Magnoliopsida</taxon>
        <taxon>Ranunculales</taxon>
        <taxon>Papaveraceae</taxon>
        <taxon>Papaveroideae</taxon>
        <taxon>Papaver</taxon>
    </lineage>
</organism>
<accession>A0A4Y7LFT8</accession>
<evidence type="ECO:0000313" key="1">
    <source>
        <dbReference type="EMBL" id="RZC83562.1"/>
    </source>
</evidence>